<feature type="transmembrane region" description="Helical" evidence="2">
    <location>
        <begin position="527"/>
        <end position="548"/>
    </location>
</feature>
<dbReference type="PANTHER" id="PTHR10566">
    <property type="entry name" value="CHAPERONE-ACTIVITY OF BC1 COMPLEX CABC1 -RELATED"/>
    <property type="match status" value="1"/>
</dbReference>
<evidence type="ECO:0000259" key="3">
    <source>
        <dbReference type="Pfam" id="PF03109"/>
    </source>
</evidence>
<proteinExistence type="inferred from homology"/>
<evidence type="ECO:0000256" key="2">
    <source>
        <dbReference type="SAM" id="Phobius"/>
    </source>
</evidence>
<dbReference type="CDD" id="cd05121">
    <property type="entry name" value="ABC1_ADCK3-like"/>
    <property type="match status" value="1"/>
</dbReference>
<name>A0ABW5KEQ7_9SPHI</name>
<comment type="similarity">
    <text evidence="1">Belongs to the protein kinase superfamily. ADCK protein kinase family.</text>
</comment>
<dbReference type="Pfam" id="PF03109">
    <property type="entry name" value="ABC1"/>
    <property type="match status" value="1"/>
</dbReference>
<protein>
    <submittedName>
        <fullName evidence="4">ABC1 kinase family protein</fullName>
    </submittedName>
</protein>
<feature type="transmembrane region" description="Helical" evidence="2">
    <location>
        <begin position="497"/>
        <end position="515"/>
    </location>
</feature>
<evidence type="ECO:0000313" key="4">
    <source>
        <dbReference type="EMBL" id="MFD2547457.1"/>
    </source>
</evidence>
<keyword evidence="5" id="KW-1185">Reference proteome</keyword>
<dbReference type="GO" id="GO:0016301">
    <property type="term" value="F:kinase activity"/>
    <property type="evidence" value="ECO:0007669"/>
    <property type="project" value="UniProtKB-KW"/>
</dbReference>
<keyword evidence="4" id="KW-0418">Kinase</keyword>
<keyword evidence="2" id="KW-1133">Transmembrane helix</keyword>
<dbReference type="PANTHER" id="PTHR10566:SF113">
    <property type="entry name" value="PROTEIN ACTIVITY OF BC1 COMPLEX KINASE 7, CHLOROPLASTIC"/>
    <property type="match status" value="1"/>
</dbReference>
<comment type="caution">
    <text evidence="4">The sequence shown here is derived from an EMBL/GenBank/DDBJ whole genome shotgun (WGS) entry which is preliminary data.</text>
</comment>
<reference evidence="5" key="1">
    <citation type="journal article" date="2019" name="Int. J. Syst. Evol. Microbiol.">
        <title>The Global Catalogue of Microorganisms (GCM) 10K type strain sequencing project: providing services to taxonomists for standard genome sequencing and annotation.</title>
        <authorList>
            <consortium name="The Broad Institute Genomics Platform"/>
            <consortium name="The Broad Institute Genome Sequencing Center for Infectious Disease"/>
            <person name="Wu L."/>
            <person name="Ma J."/>
        </authorList>
    </citation>
    <scope>NUCLEOTIDE SEQUENCE [LARGE SCALE GENOMIC DNA]</scope>
    <source>
        <strain evidence="5">KCTC 42662</strain>
    </source>
</reference>
<sequence>MYGVQKLKRVGQILGILSKHGFEEIISRTNLDRIIPDSFLLWNTRTRRIFEEDFNIRVRLAIEELGPTFIKLGQLLSNRADIIPDDLRRELVKLQDEVPAESVNLSEKLEQSLGIDVTAHFAELDDKPIAAASIAQVYRATLRDGSSVIIKMRRSGITEMVHADLDFLLDLVKLLRSKYEIIQKINLYEIVQSFANSLLNELSFTNELNNIERFRRNFTGNSAVYVPKTFREFSNDELLCMEFVAGIKINDLQGLKVYGFQSHVVLQNCLDLYLEQVLLHGFFHADPHPGNVFVNAQGQIVFIDFGAMGFMIPRDRDVIEGMVINFLMHDAKDLIRNLKKLAVVHDIEDQRQLERDAYEIFQMIEENALDDIDISVMLRKLNKILQYNSILLPDFVYLLLRGVSILEGTGRQLHADLNIPESITPFAKKIAQEKTSASHIKKMLLEKSKFVKEILTEVPEDLIMLLEKTKSDKLTLNHKIQDFDRMQLIFHRIGNKFLLSILAMTFGVGASILAHGRVGYLLWGMPILSWLGFTMSFILSGILIIYLVRSK</sequence>
<evidence type="ECO:0000256" key="1">
    <source>
        <dbReference type="ARBA" id="ARBA00009670"/>
    </source>
</evidence>
<dbReference type="RefSeq" id="WP_380902230.1">
    <property type="nucleotide sequence ID" value="NZ_JBHUEG010000007.1"/>
</dbReference>
<dbReference type="InterPro" id="IPR004147">
    <property type="entry name" value="ABC1_dom"/>
</dbReference>
<dbReference type="InterPro" id="IPR011009">
    <property type="entry name" value="Kinase-like_dom_sf"/>
</dbReference>
<organism evidence="4 5">
    <name type="scientific">Sphingobacterium suaedae</name>
    <dbReference type="NCBI Taxonomy" id="1686402"/>
    <lineage>
        <taxon>Bacteria</taxon>
        <taxon>Pseudomonadati</taxon>
        <taxon>Bacteroidota</taxon>
        <taxon>Sphingobacteriia</taxon>
        <taxon>Sphingobacteriales</taxon>
        <taxon>Sphingobacteriaceae</taxon>
        <taxon>Sphingobacterium</taxon>
    </lineage>
</organism>
<keyword evidence="4" id="KW-0808">Transferase</keyword>
<feature type="domain" description="ABC1 atypical kinase-like" evidence="3">
    <location>
        <begin position="93"/>
        <end position="335"/>
    </location>
</feature>
<keyword evidence="2" id="KW-0812">Transmembrane</keyword>
<accession>A0ABW5KEQ7</accession>
<dbReference type="InterPro" id="IPR050154">
    <property type="entry name" value="UbiB_kinase"/>
</dbReference>
<gene>
    <name evidence="4" type="ORF">ACFSR5_07355</name>
</gene>
<dbReference type="Proteomes" id="UP001597545">
    <property type="component" value="Unassembled WGS sequence"/>
</dbReference>
<keyword evidence="2" id="KW-0472">Membrane</keyword>
<dbReference type="SUPFAM" id="SSF56112">
    <property type="entry name" value="Protein kinase-like (PK-like)"/>
    <property type="match status" value="1"/>
</dbReference>
<dbReference type="EMBL" id="JBHULR010000003">
    <property type="protein sequence ID" value="MFD2547457.1"/>
    <property type="molecule type" value="Genomic_DNA"/>
</dbReference>
<evidence type="ECO:0000313" key="5">
    <source>
        <dbReference type="Proteomes" id="UP001597545"/>
    </source>
</evidence>